<sequence>MIANEKYQFSFTAGSLMVNEMAMVADALVKKEEFNFVEILGKGKTATGRRYYDELVKRIKNLTSGEVDLLINGDLYTQKQMCFLSVCKTYGFIKDFTVEVLRNKILVYDYEITDGDYISFIRSKMIDHEELEKISELTQKKIKQVLFKIYDQAGIIDNIKNKMIQPQFLEPKVQNIIMNDNPNWLKIFFMSDLDIQSVKP</sequence>
<proteinExistence type="predicted"/>
<organism evidence="1 2">
    <name type="scientific">Chryseobacterium taklimakanense</name>
    <dbReference type="NCBI Taxonomy" id="536441"/>
    <lineage>
        <taxon>Bacteria</taxon>
        <taxon>Pseudomonadati</taxon>
        <taxon>Bacteroidota</taxon>
        <taxon>Flavobacteriia</taxon>
        <taxon>Flavobacteriales</taxon>
        <taxon>Weeksellaceae</taxon>
        <taxon>Chryseobacterium group</taxon>
        <taxon>Chryseobacterium</taxon>
    </lineage>
</organism>
<dbReference type="InterPro" id="IPR014948">
    <property type="entry name" value="BrxA"/>
</dbReference>
<reference evidence="1 2" key="1">
    <citation type="submission" date="2017-06" db="EMBL/GenBank/DDBJ databases">
        <authorList>
            <consortium name="Pathogen Informatics"/>
        </authorList>
    </citation>
    <scope>NUCLEOTIDE SEQUENCE [LARGE SCALE GENOMIC DNA]</scope>
    <source>
        <strain evidence="1 2">NCTC13490</strain>
    </source>
</reference>
<protein>
    <submittedName>
        <fullName evidence="1">Putative inner membrane protein (DUF1819)</fullName>
    </submittedName>
</protein>
<dbReference type="Proteomes" id="UP000215196">
    <property type="component" value="Chromosome 1"/>
</dbReference>
<dbReference type="EMBL" id="LT906465">
    <property type="protein sequence ID" value="SNV41596.1"/>
    <property type="molecule type" value="Genomic_DNA"/>
</dbReference>
<dbReference type="InterPro" id="IPR023137">
    <property type="entry name" value="BrxA_sf"/>
</dbReference>
<name>A0A239X5A8_9FLAO</name>
<dbReference type="Pfam" id="PF08849">
    <property type="entry name" value="BrxA"/>
    <property type="match status" value="1"/>
</dbReference>
<dbReference type="AlphaFoldDB" id="A0A239X5A8"/>
<dbReference type="Gene3D" id="1.10.3540.10">
    <property type="entry name" value="uncharacterized protein from magnetospirillum magneticum domain"/>
    <property type="match status" value="1"/>
</dbReference>
<dbReference type="RefSeq" id="WP_095070893.1">
    <property type="nucleotide sequence ID" value="NZ_LT906465.1"/>
</dbReference>
<evidence type="ECO:0000313" key="1">
    <source>
        <dbReference type="EMBL" id="SNV41596.1"/>
    </source>
</evidence>
<dbReference type="KEGG" id="ctak:4412677_00948"/>
<accession>A0A239X5A8</accession>
<gene>
    <name evidence="1" type="ORF">SAMEA4412677_00948</name>
</gene>
<keyword evidence="2" id="KW-1185">Reference proteome</keyword>
<evidence type="ECO:0000313" key="2">
    <source>
        <dbReference type="Proteomes" id="UP000215196"/>
    </source>
</evidence>